<evidence type="ECO:0000259" key="6">
    <source>
        <dbReference type="PROSITE" id="PS50003"/>
    </source>
</evidence>
<name>A0A5A9NNL2_9TELE</name>
<dbReference type="CDD" id="cd01263">
    <property type="entry name" value="PH_anillin"/>
    <property type="match status" value="1"/>
</dbReference>
<dbReference type="Pfam" id="PF16018">
    <property type="entry name" value="Anillin_N"/>
    <property type="match status" value="1"/>
</dbReference>
<evidence type="ECO:0000256" key="1">
    <source>
        <dbReference type="ARBA" id="ARBA00023054"/>
    </source>
</evidence>
<evidence type="ECO:0000256" key="2">
    <source>
        <dbReference type="ARBA" id="ARBA00043945"/>
    </source>
</evidence>
<organism evidence="7 8">
    <name type="scientific">Triplophysa tibetana</name>
    <dbReference type="NCBI Taxonomy" id="1572043"/>
    <lineage>
        <taxon>Eukaryota</taxon>
        <taxon>Metazoa</taxon>
        <taxon>Chordata</taxon>
        <taxon>Craniata</taxon>
        <taxon>Vertebrata</taxon>
        <taxon>Euteleostomi</taxon>
        <taxon>Actinopterygii</taxon>
        <taxon>Neopterygii</taxon>
        <taxon>Teleostei</taxon>
        <taxon>Ostariophysi</taxon>
        <taxon>Cypriniformes</taxon>
        <taxon>Nemacheilidae</taxon>
        <taxon>Triplophysa</taxon>
    </lineage>
</organism>
<dbReference type="GO" id="GO:0032059">
    <property type="term" value="C:bleb"/>
    <property type="evidence" value="ECO:0007669"/>
    <property type="project" value="UniProtKB-SubCell"/>
</dbReference>
<dbReference type="InterPro" id="IPR051364">
    <property type="entry name" value="Cytokinesis/Rho-signaling"/>
</dbReference>
<dbReference type="InterPro" id="IPR031970">
    <property type="entry name" value="Anillin_N"/>
</dbReference>
<dbReference type="InterPro" id="IPR011993">
    <property type="entry name" value="PH-like_dom_sf"/>
</dbReference>
<feature type="compositionally biased region" description="Polar residues" evidence="5">
    <location>
        <begin position="485"/>
        <end position="496"/>
    </location>
</feature>
<feature type="compositionally biased region" description="Polar residues" evidence="5">
    <location>
        <begin position="662"/>
        <end position="678"/>
    </location>
</feature>
<evidence type="ECO:0000313" key="7">
    <source>
        <dbReference type="EMBL" id="KAA0710456.1"/>
    </source>
</evidence>
<feature type="region of interest" description="Disordered" evidence="5">
    <location>
        <begin position="657"/>
        <end position="684"/>
    </location>
</feature>
<dbReference type="PANTHER" id="PTHR21538">
    <property type="entry name" value="ANILLIN/RHOTEKIN RTKN"/>
    <property type="match status" value="1"/>
</dbReference>
<feature type="region of interest" description="Disordered" evidence="5">
    <location>
        <begin position="249"/>
        <end position="268"/>
    </location>
</feature>
<dbReference type="InterPro" id="IPR012966">
    <property type="entry name" value="AHD"/>
</dbReference>
<dbReference type="Gene3D" id="2.30.29.30">
    <property type="entry name" value="Pleckstrin-homology domain (PH domain)/Phosphotyrosine-binding domain (PTB)"/>
    <property type="match status" value="1"/>
</dbReference>
<evidence type="ECO:0000256" key="3">
    <source>
        <dbReference type="ARBA" id="ARBA00057106"/>
    </source>
</evidence>
<feature type="region of interest" description="Disordered" evidence="5">
    <location>
        <begin position="87"/>
        <end position="121"/>
    </location>
</feature>
<dbReference type="GO" id="GO:0000281">
    <property type="term" value="P:mitotic cytokinesis"/>
    <property type="evidence" value="ECO:0007669"/>
    <property type="project" value="TreeGrafter"/>
</dbReference>
<dbReference type="PROSITE" id="PS50003">
    <property type="entry name" value="PH_DOMAIN"/>
    <property type="match status" value="1"/>
</dbReference>
<dbReference type="GO" id="GO:0031106">
    <property type="term" value="P:septin ring organization"/>
    <property type="evidence" value="ECO:0007669"/>
    <property type="project" value="TreeGrafter"/>
</dbReference>
<dbReference type="EMBL" id="SOYY01000016">
    <property type="protein sequence ID" value="KAA0710456.1"/>
    <property type="molecule type" value="Genomic_DNA"/>
</dbReference>
<dbReference type="GO" id="GO:0005826">
    <property type="term" value="C:actomyosin contractile ring"/>
    <property type="evidence" value="ECO:0007669"/>
    <property type="project" value="TreeGrafter"/>
</dbReference>
<dbReference type="InterPro" id="IPR037840">
    <property type="entry name" value="PH_Anillin"/>
</dbReference>
<dbReference type="AlphaFoldDB" id="A0A5A9NNL2"/>
<feature type="domain" description="PH" evidence="6">
    <location>
        <begin position="1023"/>
        <end position="1147"/>
    </location>
</feature>
<dbReference type="SMART" id="SM00233">
    <property type="entry name" value="PH"/>
    <property type="match status" value="1"/>
</dbReference>
<evidence type="ECO:0000256" key="5">
    <source>
        <dbReference type="SAM" id="MobiDB-lite"/>
    </source>
</evidence>
<dbReference type="SUPFAM" id="SSF50729">
    <property type="entry name" value="PH domain-like"/>
    <property type="match status" value="1"/>
</dbReference>
<sequence length="1161" mass="128366">MDPFTEKLLERTRARRENLQKKIAERPTGANRPMAKRTREPLADTNSIIRETTTEKALPSSKPSPSKRRCSDENTLITWEENKQQVASHFTASDPMTDKKPPVAPSSVRPLQAEQRAARRTPEPEILPTRLPAEIEKLVMCPPQYPAKNTDCVAKHSAVDGARETWKDTAAPASSGMRSRLQRLAEQRQYLESEGSTDTVPESVVVSPLKSQKVDVPIIPISTNFEAPIGRKGRLANLAATIGSWEDDLGHPPIHQDNAQAQPGTARVRPLACAATNIKTKPSAATEPTQSAPKALQKSVGSSQQPAVYSPVKSTRVVPPSPQKTELPKPRPTQVIPSPVSSPLKICSSPQPPSPLKSSTATSSPHRGHIPHSPLKNQGPSNKLSGQALNSSPSKPLFTPKSSANAAVASQSRERFTKDTTPIQQRGPAGTSGGVKSFLERFGERCEERNQSSPSTLGGQSHTPTATPSATPRSRLLQERLGGAHSSSSTAILTQKQKMEREAELSQVRNRFQKGKMWGSKENIADVENDPETKEIESPVLLDNELPAPESEILNSPSKSSANDIGRALPSPVKKVQFTEEEPEVKEEVKEVVEEVHEIETNVDGSVNSEVINDIFDGVLGEHEEHSDAEDEDALNISSMSLLAPLAETVAAVVKSPERKPMTSTPASSFCEKSSTPEAVSRPRKFQRTRMLRAGSSDNIDALEEEQNQNLLYSIDAYRSIRVKTESERPHVKQVIVRKEDVTQRMEAIESPSHINIKQKMKMLTNEMNLQQTVIHQASQALNCCTDEEHGKGSQVEAEAERLLLIATERRTAIKAELDRLKAEGPLAQKKSACSALIDISPSKGSISVLELRLPLKADFICSSANKPESGNHYFFLMIRAGAENTMATPLVGTRNGLSGDALTFTTKFTLSDVSNDFEIDIEVYHLVQKRELNPEKRKKNSKSKAITPKRFLAISKSNLQTPVMASPGGPNAVRTSTFVLVGSHKLTLASIGKNKFPLEKVPFLCPLEGHIYLKMQCEVGSRVEEKGFLTMFEDVSGFGSWHRRWCVLSGYCISYWTYPDDEKRKNPIGRINLANCTSRKVEPANREFCARQNTFELITVRPQREDDRETLVSQCKDTMCVTKNWLSADTKDERNLWMQKLNQILMDLRIWQPDSCYRPM</sequence>
<feature type="compositionally biased region" description="Basic and acidic residues" evidence="5">
    <location>
        <begin position="438"/>
        <end position="450"/>
    </location>
</feature>
<accession>A0A5A9NNL2</accession>
<feature type="compositionally biased region" description="Polar residues" evidence="5">
    <location>
        <begin position="375"/>
        <end position="411"/>
    </location>
</feature>
<comment type="caution">
    <text evidence="7">The sequence shown here is derived from an EMBL/GenBank/DDBJ whole genome shotgun (WGS) entry which is preliminary data.</text>
</comment>
<proteinExistence type="predicted"/>
<dbReference type="GO" id="GO:0000915">
    <property type="term" value="P:actomyosin contractile ring assembly"/>
    <property type="evidence" value="ECO:0007669"/>
    <property type="project" value="TreeGrafter"/>
</dbReference>
<feature type="compositionally biased region" description="Polar residues" evidence="5">
    <location>
        <begin position="451"/>
        <end position="462"/>
    </location>
</feature>
<evidence type="ECO:0000313" key="8">
    <source>
        <dbReference type="Proteomes" id="UP000324632"/>
    </source>
</evidence>
<protein>
    <recommendedName>
        <fullName evidence="4">Anillin</fullName>
    </recommendedName>
</protein>
<dbReference type="FunFam" id="2.30.29.30:FF:000111">
    <property type="entry name" value="anillin isoform X1"/>
    <property type="match status" value="1"/>
</dbReference>
<comment type="subcellular location">
    <subcellularLocation>
        <location evidence="2">Cell projection</location>
        <location evidence="2">Bleb</location>
    </subcellularLocation>
</comment>
<keyword evidence="8" id="KW-1185">Reference proteome</keyword>
<gene>
    <name evidence="7" type="ORF">E1301_Tti012538</name>
</gene>
<feature type="region of interest" description="Disordered" evidence="5">
    <location>
        <begin position="279"/>
        <end position="504"/>
    </location>
</feature>
<dbReference type="Proteomes" id="UP000324632">
    <property type="component" value="Chromosome 16"/>
</dbReference>
<reference evidence="7 8" key="1">
    <citation type="journal article" date="2019" name="Mol. Ecol. Resour.">
        <title>Chromosome-level genome assembly of Triplophysa tibetana, a fish adapted to the harsh high-altitude environment of the Tibetan Plateau.</title>
        <authorList>
            <person name="Yang X."/>
            <person name="Liu H."/>
            <person name="Ma Z."/>
            <person name="Zou Y."/>
            <person name="Zou M."/>
            <person name="Mao Y."/>
            <person name="Li X."/>
            <person name="Wang H."/>
            <person name="Chen T."/>
            <person name="Wang W."/>
            <person name="Yang R."/>
        </authorList>
    </citation>
    <scope>NUCLEOTIDE SEQUENCE [LARGE SCALE GENOMIC DNA]</scope>
    <source>
        <strain evidence="7">TTIB1903HZAU</strain>
        <tissue evidence="7">Muscle</tissue>
    </source>
</reference>
<feature type="region of interest" description="Disordered" evidence="5">
    <location>
        <begin position="15"/>
        <end position="73"/>
    </location>
</feature>
<evidence type="ECO:0000256" key="4">
    <source>
        <dbReference type="ARBA" id="ARBA00071355"/>
    </source>
</evidence>
<dbReference type="Pfam" id="PF00169">
    <property type="entry name" value="PH"/>
    <property type="match status" value="1"/>
</dbReference>
<dbReference type="PANTHER" id="PTHR21538:SF27">
    <property type="entry name" value="ANILLIN"/>
    <property type="match status" value="1"/>
</dbReference>
<dbReference type="InterPro" id="IPR001849">
    <property type="entry name" value="PH_domain"/>
</dbReference>
<comment type="function">
    <text evidence="3">Required for cytokinesis. Essential for the structural integrity of the cleavage furrow and for completion of cleavage furrow ingression. Plays a role in bleb assembly during metaphase and anaphase of mitosis. May play a significant role in podocyte cell migration.</text>
</comment>
<feature type="compositionally biased region" description="Basic and acidic residues" evidence="5">
    <location>
        <begin position="15"/>
        <end position="25"/>
    </location>
</feature>
<keyword evidence="1" id="KW-0175">Coiled coil</keyword>
<dbReference type="Pfam" id="PF08174">
    <property type="entry name" value="Anillin"/>
    <property type="match status" value="1"/>
</dbReference>
<feature type="compositionally biased region" description="Low complexity" evidence="5">
    <location>
        <begin position="463"/>
        <end position="475"/>
    </location>
</feature>